<dbReference type="SMART" id="SM00382">
    <property type="entry name" value="AAA"/>
    <property type="match status" value="1"/>
</dbReference>
<sequence length="372" mass="40063">MLVVNIQQHFLGFDLDAGFSAPAGLTVLFGQSGSGKTTIINAIAGLSRPDSGQIEVDGVVFYDSAKRQYLPAHRRQVGYVFQDARLFPHLTVRQNLLYGGWFAKTRKASTDFGHIVDMMGIEHLLTRRPGALSGGEKQRVAIGRAILSRPRMLLMDEPLAALDDARKAEILPYLERLRDETHLPILYVTHSVSEVARLATTVVMLNAGRVVAAGPTSEIFSDPATASLLGMAEAGAIIRARVEAIEADGLARLQTSGGSLWLAQHRLQPGAELRLRIMAKDVLLALEPPTGISALNIIAAHIRDLSDTPEGVLVRLDMGTETILSHITRRSAATLNLRPGKSVHAVLKTVSVAPGSVSVSRSSATQTPEARE</sequence>
<dbReference type="PROSITE" id="PS50893">
    <property type="entry name" value="ABC_TRANSPORTER_2"/>
    <property type="match status" value="1"/>
</dbReference>
<dbReference type="InterPro" id="IPR017871">
    <property type="entry name" value="ABC_transporter-like_CS"/>
</dbReference>
<evidence type="ECO:0000256" key="2">
    <source>
        <dbReference type="ARBA" id="ARBA00022475"/>
    </source>
</evidence>
<dbReference type="PANTHER" id="PTHR43514:SF4">
    <property type="entry name" value="ABC TRANSPORTER I FAMILY MEMBER 10"/>
    <property type="match status" value="1"/>
</dbReference>
<evidence type="ECO:0000313" key="12">
    <source>
        <dbReference type="EMBL" id="MBC9245868.1"/>
    </source>
</evidence>
<evidence type="ECO:0000256" key="6">
    <source>
        <dbReference type="ARBA" id="ARBA00022840"/>
    </source>
</evidence>
<dbReference type="SUPFAM" id="SSF52540">
    <property type="entry name" value="P-loop containing nucleoside triphosphate hydrolases"/>
    <property type="match status" value="1"/>
</dbReference>
<evidence type="ECO:0000256" key="5">
    <source>
        <dbReference type="ARBA" id="ARBA00022741"/>
    </source>
</evidence>
<protein>
    <submittedName>
        <fullName evidence="12">Molybdenum ABC transporter ATP-binding protein</fullName>
    </submittedName>
</protein>
<dbReference type="GO" id="GO:0140359">
    <property type="term" value="F:ABC-type transporter activity"/>
    <property type="evidence" value="ECO:0007669"/>
    <property type="project" value="InterPro"/>
</dbReference>
<organism evidence="12 13">
    <name type="scientific">Paracoccus amoyensis</name>
    <dbReference type="NCBI Taxonomy" id="2760093"/>
    <lineage>
        <taxon>Bacteria</taxon>
        <taxon>Pseudomonadati</taxon>
        <taxon>Pseudomonadota</taxon>
        <taxon>Alphaproteobacteria</taxon>
        <taxon>Rhodobacterales</taxon>
        <taxon>Paracoccaceae</taxon>
        <taxon>Paracoccus</taxon>
    </lineage>
</organism>
<evidence type="ECO:0000256" key="1">
    <source>
        <dbReference type="ARBA" id="ARBA00022448"/>
    </source>
</evidence>
<dbReference type="InterPro" id="IPR003439">
    <property type="entry name" value="ABC_transporter-like_ATP-bd"/>
</dbReference>
<keyword evidence="13" id="KW-1185">Reference proteome</keyword>
<evidence type="ECO:0000259" key="10">
    <source>
        <dbReference type="PROSITE" id="PS50893"/>
    </source>
</evidence>
<reference evidence="12" key="1">
    <citation type="submission" date="2020-08" db="EMBL/GenBank/DDBJ databases">
        <title>Paracoccus amoyensis sp. nov., isolated from the surface seawater at coast of Xiamen, Fujian.</title>
        <authorList>
            <person name="Lyu L."/>
        </authorList>
    </citation>
    <scope>NUCLEOTIDE SEQUENCE</scope>
    <source>
        <strain evidence="12">11-3</strain>
    </source>
</reference>
<dbReference type="AlphaFoldDB" id="A0A926G7E3"/>
<gene>
    <name evidence="12" type="primary">modC</name>
    <name evidence="12" type="ORF">H4P12_03875</name>
</gene>
<evidence type="ECO:0000256" key="7">
    <source>
        <dbReference type="ARBA" id="ARBA00022967"/>
    </source>
</evidence>
<dbReference type="InterPro" id="IPR008995">
    <property type="entry name" value="Mo/tungstate-bd_C_term_dom"/>
</dbReference>
<evidence type="ECO:0000256" key="8">
    <source>
        <dbReference type="ARBA" id="ARBA00023136"/>
    </source>
</evidence>
<dbReference type="EMBL" id="JACOQL010000001">
    <property type="protein sequence ID" value="MBC9245868.1"/>
    <property type="molecule type" value="Genomic_DNA"/>
</dbReference>
<dbReference type="PANTHER" id="PTHR43514">
    <property type="entry name" value="ABC TRANSPORTER I FAMILY MEMBER 10"/>
    <property type="match status" value="1"/>
</dbReference>
<name>A0A926G7E3_9RHOB</name>
<keyword evidence="1" id="KW-0813">Transport</keyword>
<evidence type="ECO:0000259" key="11">
    <source>
        <dbReference type="PROSITE" id="PS51866"/>
    </source>
</evidence>
<evidence type="ECO:0000256" key="9">
    <source>
        <dbReference type="PROSITE-ProRule" id="PRU01213"/>
    </source>
</evidence>
<dbReference type="GO" id="GO:0005524">
    <property type="term" value="F:ATP binding"/>
    <property type="evidence" value="ECO:0007669"/>
    <property type="project" value="UniProtKB-KW"/>
</dbReference>
<evidence type="ECO:0000256" key="4">
    <source>
        <dbReference type="ARBA" id="ARBA00022519"/>
    </source>
</evidence>
<dbReference type="GO" id="GO:0016887">
    <property type="term" value="F:ATP hydrolysis activity"/>
    <property type="evidence" value="ECO:0007669"/>
    <property type="project" value="InterPro"/>
</dbReference>
<keyword evidence="7" id="KW-1278">Translocase</keyword>
<comment type="caution">
    <text evidence="12">The sequence shown here is derived from an EMBL/GenBank/DDBJ whole genome shotgun (WGS) entry which is preliminary data.</text>
</comment>
<feature type="domain" description="Mop" evidence="11">
    <location>
        <begin position="291"/>
        <end position="356"/>
    </location>
</feature>
<dbReference type="SUPFAM" id="SSF50331">
    <property type="entry name" value="MOP-like"/>
    <property type="match status" value="1"/>
</dbReference>
<keyword evidence="4" id="KW-0997">Cell inner membrane</keyword>
<dbReference type="InterPro" id="IPR027417">
    <property type="entry name" value="P-loop_NTPase"/>
</dbReference>
<dbReference type="Gene3D" id="3.40.50.300">
    <property type="entry name" value="P-loop containing nucleotide triphosphate hydrolases"/>
    <property type="match status" value="1"/>
</dbReference>
<keyword evidence="3 9" id="KW-0500">Molybdenum</keyword>
<dbReference type="Pfam" id="PF00005">
    <property type="entry name" value="ABC_tran"/>
    <property type="match status" value="1"/>
</dbReference>
<dbReference type="Proteomes" id="UP000608594">
    <property type="component" value="Unassembled WGS sequence"/>
</dbReference>
<keyword evidence="5" id="KW-0547">Nucleotide-binding</keyword>
<evidence type="ECO:0000313" key="13">
    <source>
        <dbReference type="Proteomes" id="UP000608594"/>
    </source>
</evidence>
<dbReference type="GO" id="GO:0016020">
    <property type="term" value="C:membrane"/>
    <property type="evidence" value="ECO:0007669"/>
    <property type="project" value="InterPro"/>
</dbReference>
<dbReference type="InterPro" id="IPR011868">
    <property type="entry name" value="ModC_ABC_ATP-bd"/>
</dbReference>
<keyword evidence="8" id="KW-0472">Membrane</keyword>
<dbReference type="Gene3D" id="2.40.50.100">
    <property type="match status" value="1"/>
</dbReference>
<dbReference type="InterPro" id="IPR005116">
    <property type="entry name" value="Transp-assoc_OB_typ1"/>
</dbReference>
<accession>A0A926G7E3</accession>
<dbReference type="Pfam" id="PF03459">
    <property type="entry name" value="TOBE"/>
    <property type="match status" value="1"/>
</dbReference>
<evidence type="ECO:0000256" key="3">
    <source>
        <dbReference type="ARBA" id="ARBA00022505"/>
    </source>
</evidence>
<feature type="domain" description="ABC transporter" evidence="10">
    <location>
        <begin position="1"/>
        <end position="232"/>
    </location>
</feature>
<keyword evidence="6 12" id="KW-0067">ATP-binding</keyword>
<dbReference type="InterPro" id="IPR004606">
    <property type="entry name" value="Mop_domain"/>
</dbReference>
<dbReference type="PROSITE" id="PS51866">
    <property type="entry name" value="MOP"/>
    <property type="match status" value="1"/>
</dbReference>
<dbReference type="InterPro" id="IPR003593">
    <property type="entry name" value="AAA+_ATPase"/>
</dbReference>
<dbReference type="InterPro" id="IPR050334">
    <property type="entry name" value="Molybdenum_import_ModC"/>
</dbReference>
<proteinExistence type="predicted"/>
<keyword evidence="2" id="KW-1003">Cell membrane</keyword>
<dbReference type="GO" id="GO:0015098">
    <property type="term" value="F:molybdate ion transmembrane transporter activity"/>
    <property type="evidence" value="ECO:0007669"/>
    <property type="project" value="InterPro"/>
</dbReference>
<dbReference type="PROSITE" id="PS00211">
    <property type="entry name" value="ABC_TRANSPORTER_1"/>
    <property type="match status" value="1"/>
</dbReference>
<dbReference type="NCBIfam" id="TIGR02142">
    <property type="entry name" value="modC_ABC"/>
    <property type="match status" value="1"/>
</dbReference>